<dbReference type="Proteomes" id="UP000324705">
    <property type="component" value="Chromosome 6B"/>
</dbReference>
<protein>
    <recommendedName>
        <fullName evidence="3">F-box domain-containing protein</fullName>
    </recommendedName>
</protein>
<name>A0A9R0YGC9_TRITD</name>
<dbReference type="OMA" id="CKPIALM"/>
<sequence length="248" mass="28075">MPPLARASQRSRYSKKRAPPERDWAELHQDLISCILHRLDQAELLIGGVAGVCRSWRRAAREEPELGRRIDLRGGLWFVPPFRREWSLETMVRKALRLGAGQCEAFLCERVDDDILLILAERAPSLKSLHLISSSVSDQGFEKAIKMLPLLEELEISQCLSIHSMKVFELVARECPLLKHFRHVAGMHFANGNAVAFAAASMHKLRSLHLVGHTFHSEGLVAILDNCHDLDDLNMRECKPIALMTAYK</sequence>
<dbReference type="EMBL" id="LT934122">
    <property type="protein sequence ID" value="VAI54489.1"/>
    <property type="molecule type" value="Genomic_DNA"/>
</dbReference>
<dbReference type="SUPFAM" id="SSF52047">
    <property type="entry name" value="RNI-like"/>
    <property type="match status" value="1"/>
</dbReference>
<reference evidence="1 2" key="1">
    <citation type="submission" date="2017-09" db="EMBL/GenBank/DDBJ databases">
        <authorList>
            <consortium name="International Durum Wheat Genome Sequencing Consortium (IDWGSC)"/>
            <person name="Milanesi L."/>
        </authorList>
    </citation>
    <scope>NUCLEOTIDE SEQUENCE [LARGE SCALE GENOMIC DNA]</scope>
    <source>
        <strain evidence="2">cv. Svevo</strain>
    </source>
</reference>
<gene>
    <name evidence="1" type="ORF">TRITD_6Bv1G032760</name>
</gene>
<dbReference type="SUPFAM" id="SSF81383">
    <property type="entry name" value="F-box domain"/>
    <property type="match status" value="1"/>
</dbReference>
<keyword evidence="2" id="KW-1185">Reference proteome</keyword>
<dbReference type="PANTHER" id="PTHR38926:SF43">
    <property type="entry name" value="F-BOX DOMAIN-CONTAINING PROTEIN"/>
    <property type="match status" value="1"/>
</dbReference>
<dbReference type="InterPro" id="IPR032675">
    <property type="entry name" value="LRR_dom_sf"/>
</dbReference>
<dbReference type="PANTHER" id="PTHR38926">
    <property type="entry name" value="F-BOX DOMAIN CONTAINING PROTEIN, EXPRESSED"/>
    <property type="match status" value="1"/>
</dbReference>
<accession>A0A9R0YGC9</accession>
<evidence type="ECO:0000313" key="2">
    <source>
        <dbReference type="Proteomes" id="UP000324705"/>
    </source>
</evidence>
<dbReference type="InterPro" id="IPR036047">
    <property type="entry name" value="F-box-like_dom_sf"/>
</dbReference>
<evidence type="ECO:0000313" key="1">
    <source>
        <dbReference type="EMBL" id="VAI54489.1"/>
    </source>
</evidence>
<evidence type="ECO:0008006" key="3">
    <source>
        <dbReference type="Google" id="ProtNLM"/>
    </source>
</evidence>
<dbReference type="AlphaFoldDB" id="A0A9R0YGC9"/>
<dbReference type="Gene3D" id="1.20.1280.50">
    <property type="match status" value="1"/>
</dbReference>
<dbReference type="Gramene" id="TRITD6Bv1G032760.1">
    <property type="protein sequence ID" value="TRITD6Bv1G032760.1"/>
    <property type="gene ID" value="TRITD6Bv1G032760"/>
</dbReference>
<proteinExistence type="predicted"/>
<dbReference type="Gene3D" id="3.80.10.10">
    <property type="entry name" value="Ribonuclease Inhibitor"/>
    <property type="match status" value="1"/>
</dbReference>
<organism evidence="1 2">
    <name type="scientific">Triticum turgidum subsp. durum</name>
    <name type="common">Durum wheat</name>
    <name type="synonym">Triticum durum</name>
    <dbReference type="NCBI Taxonomy" id="4567"/>
    <lineage>
        <taxon>Eukaryota</taxon>
        <taxon>Viridiplantae</taxon>
        <taxon>Streptophyta</taxon>
        <taxon>Embryophyta</taxon>
        <taxon>Tracheophyta</taxon>
        <taxon>Spermatophyta</taxon>
        <taxon>Magnoliopsida</taxon>
        <taxon>Liliopsida</taxon>
        <taxon>Poales</taxon>
        <taxon>Poaceae</taxon>
        <taxon>BOP clade</taxon>
        <taxon>Pooideae</taxon>
        <taxon>Triticodae</taxon>
        <taxon>Triticeae</taxon>
        <taxon>Triticinae</taxon>
        <taxon>Triticum</taxon>
    </lineage>
</organism>